<name>A0A8H6I9P9_9AGAR</name>
<feature type="transmembrane region" description="Helical" evidence="1">
    <location>
        <begin position="172"/>
        <end position="190"/>
    </location>
</feature>
<dbReference type="Proteomes" id="UP000521943">
    <property type="component" value="Unassembled WGS sequence"/>
</dbReference>
<reference evidence="2 3" key="1">
    <citation type="submission" date="2020-07" db="EMBL/GenBank/DDBJ databases">
        <title>Comparative genomics of pyrophilous fungi reveals a link between fire events and developmental genes.</title>
        <authorList>
            <consortium name="DOE Joint Genome Institute"/>
            <person name="Steindorff A.S."/>
            <person name="Carver A."/>
            <person name="Calhoun S."/>
            <person name="Stillman K."/>
            <person name="Liu H."/>
            <person name="Lipzen A."/>
            <person name="Pangilinan J."/>
            <person name="Labutti K."/>
            <person name="Bruns T.D."/>
            <person name="Grigoriev I.V."/>
        </authorList>
    </citation>
    <scope>NUCLEOTIDE SEQUENCE [LARGE SCALE GENOMIC DNA]</scope>
    <source>
        <strain evidence="2 3">CBS 144469</strain>
    </source>
</reference>
<feature type="transmembrane region" description="Helical" evidence="1">
    <location>
        <begin position="115"/>
        <end position="135"/>
    </location>
</feature>
<feature type="transmembrane region" description="Helical" evidence="1">
    <location>
        <begin position="259"/>
        <end position="282"/>
    </location>
</feature>
<evidence type="ECO:0000313" key="3">
    <source>
        <dbReference type="Proteomes" id="UP000521943"/>
    </source>
</evidence>
<feature type="transmembrane region" description="Helical" evidence="1">
    <location>
        <begin position="142"/>
        <end position="160"/>
    </location>
</feature>
<dbReference type="OrthoDB" id="2912856at2759"/>
<feature type="transmembrane region" description="Helical" evidence="1">
    <location>
        <begin position="30"/>
        <end position="57"/>
    </location>
</feature>
<dbReference type="AlphaFoldDB" id="A0A8H6I9P9"/>
<gene>
    <name evidence="2" type="ORF">DFP72DRAFT_843376</name>
</gene>
<evidence type="ECO:0000256" key="1">
    <source>
        <dbReference type="SAM" id="Phobius"/>
    </source>
</evidence>
<keyword evidence="3" id="KW-1185">Reference proteome</keyword>
<evidence type="ECO:0000313" key="2">
    <source>
        <dbReference type="EMBL" id="KAF6760469.1"/>
    </source>
</evidence>
<keyword evidence="1" id="KW-0812">Transmembrane</keyword>
<sequence>MATNDLDWWLGKREVPWNPKPLSRKNFPPIIVGALVESMLYGIHLILFLICISLLLSKRLRLHYLMLSGITAMLVLATADIALTWRFLLFTSSMDPLDIIRGTTLTFLKKLFPKFMIYVANNLIAVSLLIARCYVVWGQQTYMAIGFIIPLLICTGFGFASQISRPLLMQRFVPIFLLVTLVLNNVLTILTGSTEMLTGDNWSIVAGRIWWLSRRVGAAFGRRTRSQYRTTSALIVESGLLYSMALLILIGLAKTRWVVLAGAVVLRIVSIMPIMIFVQIALGHATNPNKSTERTTGIHGTRPETVILDTIVASGGGVDNNSSSMQLTTHASSIDGA</sequence>
<feature type="transmembrane region" description="Helical" evidence="1">
    <location>
        <begin position="64"/>
        <end position="88"/>
    </location>
</feature>
<protein>
    <submittedName>
        <fullName evidence="2">Uncharacterized protein</fullName>
    </submittedName>
</protein>
<keyword evidence="1" id="KW-1133">Transmembrane helix</keyword>
<comment type="caution">
    <text evidence="2">The sequence shown here is derived from an EMBL/GenBank/DDBJ whole genome shotgun (WGS) entry which is preliminary data.</text>
</comment>
<dbReference type="EMBL" id="JACGCI010000012">
    <property type="protein sequence ID" value="KAF6760469.1"/>
    <property type="molecule type" value="Genomic_DNA"/>
</dbReference>
<accession>A0A8H6I9P9</accession>
<proteinExistence type="predicted"/>
<organism evidence="2 3">
    <name type="scientific">Ephemerocybe angulata</name>
    <dbReference type="NCBI Taxonomy" id="980116"/>
    <lineage>
        <taxon>Eukaryota</taxon>
        <taxon>Fungi</taxon>
        <taxon>Dikarya</taxon>
        <taxon>Basidiomycota</taxon>
        <taxon>Agaricomycotina</taxon>
        <taxon>Agaricomycetes</taxon>
        <taxon>Agaricomycetidae</taxon>
        <taxon>Agaricales</taxon>
        <taxon>Agaricineae</taxon>
        <taxon>Psathyrellaceae</taxon>
        <taxon>Ephemerocybe</taxon>
    </lineage>
</organism>
<keyword evidence="1" id="KW-0472">Membrane</keyword>
<feature type="transmembrane region" description="Helical" evidence="1">
    <location>
        <begin position="232"/>
        <end position="253"/>
    </location>
</feature>